<dbReference type="GO" id="GO:0003677">
    <property type="term" value="F:DNA binding"/>
    <property type="evidence" value="ECO:0007669"/>
    <property type="project" value="InterPro"/>
</dbReference>
<dbReference type="SUPFAM" id="SSF47781">
    <property type="entry name" value="RuvA domain 2-like"/>
    <property type="match status" value="1"/>
</dbReference>
<feature type="domain" description="Helix-hairpin-helix DNA-binding motif class 1" evidence="2">
    <location>
        <begin position="53"/>
        <end position="72"/>
    </location>
</feature>
<evidence type="ECO:0000256" key="1">
    <source>
        <dbReference type="SAM" id="Phobius"/>
    </source>
</evidence>
<dbReference type="InterPro" id="IPR010994">
    <property type="entry name" value="RuvA_2-like"/>
</dbReference>
<dbReference type="InterPro" id="IPR051675">
    <property type="entry name" value="Endo/Exo/Phosphatase_dom_1"/>
</dbReference>
<organism evidence="3 4">
    <name type="scientific">Candidatus Pullichristensenella excrementigallinarum</name>
    <dbReference type="NCBI Taxonomy" id="2840907"/>
    <lineage>
        <taxon>Bacteria</taxon>
        <taxon>Bacillati</taxon>
        <taxon>Bacillota</taxon>
        <taxon>Clostridia</taxon>
        <taxon>Candidatus Pullichristensenella</taxon>
    </lineage>
</organism>
<evidence type="ECO:0000313" key="4">
    <source>
        <dbReference type="Proteomes" id="UP000824072"/>
    </source>
</evidence>
<dbReference type="GO" id="GO:0015628">
    <property type="term" value="P:protein secretion by the type II secretion system"/>
    <property type="evidence" value="ECO:0007669"/>
    <property type="project" value="TreeGrafter"/>
</dbReference>
<dbReference type="GO" id="GO:0015627">
    <property type="term" value="C:type II protein secretion system complex"/>
    <property type="evidence" value="ECO:0007669"/>
    <property type="project" value="TreeGrafter"/>
</dbReference>
<dbReference type="PANTHER" id="PTHR21180">
    <property type="entry name" value="ENDONUCLEASE/EXONUCLEASE/PHOSPHATASE FAMILY DOMAIN-CONTAINING PROTEIN 1"/>
    <property type="match status" value="1"/>
</dbReference>
<feature type="transmembrane region" description="Helical" evidence="1">
    <location>
        <begin position="6"/>
        <end position="26"/>
    </location>
</feature>
<dbReference type="GO" id="GO:0006281">
    <property type="term" value="P:DNA repair"/>
    <property type="evidence" value="ECO:0007669"/>
    <property type="project" value="InterPro"/>
</dbReference>
<evidence type="ECO:0000313" key="3">
    <source>
        <dbReference type="EMBL" id="HIU34054.1"/>
    </source>
</evidence>
<gene>
    <name evidence="3" type="ORF">IAB02_05775</name>
</gene>
<proteinExistence type="predicted"/>
<dbReference type="NCBIfam" id="TIGR00426">
    <property type="entry name" value="competence protein ComEA helix-hairpin-helix repeat region"/>
    <property type="match status" value="1"/>
</dbReference>
<dbReference type="Gene3D" id="1.10.150.320">
    <property type="entry name" value="Photosystem II 12 kDa extrinsic protein"/>
    <property type="match status" value="1"/>
</dbReference>
<reference evidence="3" key="1">
    <citation type="submission" date="2020-10" db="EMBL/GenBank/DDBJ databases">
        <authorList>
            <person name="Gilroy R."/>
        </authorList>
    </citation>
    <scope>NUCLEOTIDE SEQUENCE</scope>
    <source>
        <strain evidence="3">ChiHcec3-11533</strain>
    </source>
</reference>
<evidence type="ECO:0000259" key="2">
    <source>
        <dbReference type="SMART" id="SM00278"/>
    </source>
</evidence>
<dbReference type="InterPro" id="IPR004509">
    <property type="entry name" value="Competence_ComEA_HhH"/>
</dbReference>
<keyword evidence="1" id="KW-0472">Membrane</keyword>
<name>A0A9D1IDM3_9FIRM</name>
<comment type="caution">
    <text evidence="3">The sequence shown here is derived from an EMBL/GenBank/DDBJ whole genome shotgun (WGS) entry which is preliminary data.</text>
</comment>
<keyword evidence="1" id="KW-0812">Transmembrane</keyword>
<sequence length="106" mass="11770">MKRAGTWIFGVALGLLILIVFCARWAGRWEELLPLRPVASEAYRVDLNTCSLEELEMLPGIGETIAGRILAYREAEGGFSQAEELLQIPGIGEKTFEGIRQYVTAQ</sequence>
<dbReference type="AlphaFoldDB" id="A0A9D1IDM3"/>
<dbReference type="Proteomes" id="UP000824072">
    <property type="component" value="Unassembled WGS sequence"/>
</dbReference>
<feature type="domain" description="Helix-hairpin-helix DNA-binding motif class 1" evidence="2">
    <location>
        <begin position="83"/>
        <end position="102"/>
    </location>
</feature>
<dbReference type="Pfam" id="PF12836">
    <property type="entry name" value="HHH_3"/>
    <property type="match status" value="1"/>
</dbReference>
<dbReference type="InterPro" id="IPR003583">
    <property type="entry name" value="Hlx-hairpin-Hlx_DNA-bd_motif"/>
</dbReference>
<dbReference type="EMBL" id="DVMU01000127">
    <property type="protein sequence ID" value="HIU34054.1"/>
    <property type="molecule type" value="Genomic_DNA"/>
</dbReference>
<reference evidence="3" key="2">
    <citation type="journal article" date="2021" name="PeerJ">
        <title>Extensive microbial diversity within the chicken gut microbiome revealed by metagenomics and culture.</title>
        <authorList>
            <person name="Gilroy R."/>
            <person name="Ravi A."/>
            <person name="Getino M."/>
            <person name="Pursley I."/>
            <person name="Horton D.L."/>
            <person name="Alikhan N.F."/>
            <person name="Baker D."/>
            <person name="Gharbi K."/>
            <person name="Hall N."/>
            <person name="Watson M."/>
            <person name="Adriaenssens E.M."/>
            <person name="Foster-Nyarko E."/>
            <person name="Jarju S."/>
            <person name="Secka A."/>
            <person name="Antonio M."/>
            <person name="Oren A."/>
            <person name="Chaudhuri R.R."/>
            <person name="La Ragione R."/>
            <person name="Hildebrand F."/>
            <person name="Pallen M.J."/>
        </authorList>
    </citation>
    <scope>NUCLEOTIDE SEQUENCE</scope>
    <source>
        <strain evidence="3">ChiHcec3-11533</strain>
    </source>
</reference>
<dbReference type="PANTHER" id="PTHR21180:SF32">
    <property type="entry name" value="ENDONUCLEASE_EXONUCLEASE_PHOSPHATASE FAMILY DOMAIN-CONTAINING PROTEIN 1"/>
    <property type="match status" value="1"/>
</dbReference>
<keyword evidence="1" id="KW-1133">Transmembrane helix</keyword>
<accession>A0A9D1IDM3</accession>
<protein>
    <submittedName>
        <fullName evidence="3">Helix-hairpin-helix domain-containing protein</fullName>
    </submittedName>
</protein>
<dbReference type="SMART" id="SM00278">
    <property type="entry name" value="HhH1"/>
    <property type="match status" value="2"/>
</dbReference>